<keyword evidence="3 6" id="KW-1133">Transmembrane helix</keyword>
<dbReference type="SUPFAM" id="SSF103473">
    <property type="entry name" value="MFS general substrate transporter"/>
    <property type="match status" value="1"/>
</dbReference>
<evidence type="ECO:0000256" key="1">
    <source>
        <dbReference type="ARBA" id="ARBA00004651"/>
    </source>
</evidence>
<keyword evidence="9" id="KW-1185">Reference proteome</keyword>
<proteinExistence type="predicted"/>
<dbReference type="PROSITE" id="PS00216">
    <property type="entry name" value="SUGAR_TRANSPORT_1"/>
    <property type="match status" value="1"/>
</dbReference>
<dbReference type="PROSITE" id="PS50850">
    <property type="entry name" value="MFS"/>
    <property type="match status" value="1"/>
</dbReference>
<evidence type="ECO:0000256" key="2">
    <source>
        <dbReference type="ARBA" id="ARBA00022692"/>
    </source>
</evidence>
<feature type="transmembrane region" description="Helical" evidence="6">
    <location>
        <begin position="343"/>
        <end position="367"/>
    </location>
</feature>
<feature type="domain" description="Major facilitator superfamily (MFS) profile" evidence="7">
    <location>
        <begin position="40"/>
        <end position="434"/>
    </location>
</feature>
<dbReference type="GO" id="GO:0005886">
    <property type="term" value="C:plasma membrane"/>
    <property type="evidence" value="ECO:0007669"/>
    <property type="project" value="UniProtKB-SubCell"/>
</dbReference>
<evidence type="ECO:0000256" key="5">
    <source>
        <dbReference type="SAM" id="MobiDB-lite"/>
    </source>
</evidence>
<sequence length="434" mass="44867">MTAQDSPTPATDTETGSAVSSDASPTAITLNHAGNAFIWTYVLAIFGVWTAVLTPTMITLALRVAQAVPAHTSVAYSAIAATGALISLPAGPFFGRLADITMSRFGRRRPWLVVAATTIMAGNAIVAVSGSIAGLIVGWIIVSVAGTIGLTVLWSMLADSIPPERAGFVAGLAGAAQGVGLIAGTFIVRITPGMTARLLIPAALGAGLVLIFVAILRETDFAGHVRPVFNVRDFARTLYFDPRKAPDFAWCLASIFGITVGAAVVATFLVYFLQNALKLDDAALVPTVFEATLIINGTASIISPLGGRLADRIGRRKPLFAAAGVLVAVGCTVMDVVGTVPEFLTGCVFFGIGYGLLLGQMLALAASTMTSWENAARDLGLVVLTQSAALMVAPLVAPALLAIDGPNNYRLLYAFGASAALLAVPALLGIRRRC</sequence>
<organism evidence="8 9">
    <name type="scientific">Nocardia cerradoensis</name>
    <dbReference type="NCBI Taxonomy" id="85688"/>
    <lineage>
        <taxon>Bacteria</taxon>
        <taxon>Bacillati</taxon>
        <taxon>Actinomycetota</taxon>
        <taxon>Actinomycetes</taxon>
        <taxon>Mycobacteriales</taxon>
        <taxon>Nocardiaceae</taxon>
        <taxon>Nocardia</taxon>
    </lineage>
</organism>
<dbReference type="InterPro" id="IPR036259">
    <property type="entry name" value="MFS_trans_sf"/>
</dbReference>
<comment type="subcellular location">
    <subcellularLocation>
        <location evidence="1">Cell membrane</location>
        <topology evidence="1">Multi-pass membrane protein</topology>
    </subcellularLocation>
</comment>
<evidence type="ECO:0000256" key="6">
    <source>
        <dbReference type="SAM" id="Phobius"/>
    </source>
</evidence>
<feature type="transmembrane region" description="Helical" evidence="6">
    <location>
        <begin position="379"/>
        <end position="403"/>
    </location>
</feature>
<feature type="transmembrane region" description="Helical" evidence="6">
    <location>
        <begin position="38"/>
        <end position="62"/>
    </location>
</feature>
<comment type="caution">
    <text evidence="8">The sequence shown here is derived from an EMBL/GenBank/DDBJ whole genome shotgun (WGS) entry which is preliminary data.</text>
</comment>
<feature type="transmembrane region" description="Helical" evidence="6">
    <location>
        <begin position="74"/>
        <end position="98"/>
    </location>
</feature>
<evidence type="ECO:0000256" key="3">
    <source>
        <dbReference type="ARBA" id="ARBA00022989"/>
    </source>
</evidence>
<keyword evidence="2 6" id="KW-0812">Transmembrane</keyword>
<keyword evidence="4 6" id="KW-0472">Membrane</keyword>
<dbReference type="GO" id="GO:0022857">
    <property type="term" value="F:transmembrane transporter activity"/>
    <property type="evidence" value="ECO:0007669"/>
    <property type="project" value="InterPro"/>
</dbReference>
<dbReference type="EMBL" id="NGAF01000023">
    <property type="protein sequence ID" value="OXR41076.1"/>
    <property type="molecule type" value="Genomic_DNA"/>
</dbReference>
<dbReference type="PANTHER" id="PTHR23528:SF1">
    <property type="entry name" value="MAJOR FACILITATOR SUPERFAMILY (MFS) PROFILE DOMAIN-CONTAINING PROTEIN"/>
    <property type="match status" value="1"/>
</dbReference>
<dbReference type="Proteomes" id="UP000215506">
    <property type="component" value="Unassembled WGS sequence"/>
</dbReference>
<feature type="transmembrane region" description="Helical" evidence="6">
    <location>
        <begin position="284"/>
        <end position="307"/>
    </location>
</feature>
<dbReference type="InterPro" id="IPR011701">
    <property type="entry name" value="MFS"/>
</dbReference>
<protein>
    <recommendedName>
        <fullName evidence="7">Major facilitator superfamily (MFS) profile domain-containing protein</fullName>
    </recommendedName>
</protein>
<dbReference type="PANTHER" id="PTHR23528">
    <property type="match status" value="1"/>
</dbReference>
<evidence type="ECO:0000313" key="9">
    <source>
        <dbReference type="Proteomes" id="UP000215506"/>
    </source>
</evidence>
<dbReference type="InterPro" id="IPR020846">
    <property type="entry name" value="MFS_dom"/>
</dbReference>
<feature type="transmembrane region" description="Helical" evidence="6">
    <location>
        <begin position="136"/>
        <end position="157"/>
    </location>
</feature>
<feature type="transmembrane region" description="Helical" evidence="6">
    <location>
        <begin position="248"/>
        <end position="272"/>
    </location>
</feature>
<feature type="transmembrane region" description="Helical" evidence="6">
    <location>
        <begin position="319"/>
        <end position="337"/>
    </location>
</feature>
<name>A0A231GWU8_9NOCA</name>
<gene>
    <name evidence="8" type="ORF">B7C42_06846</name>
</gene>
<evidence type="ECO:0000259" key="7">
    <source>
        <dbReference type="PROSITE" id="PS50850"/>
    </source>
</evidence>
<evidence type="ECO:0000313" key="8">
    <source>
        <dbReference type="EMBL" id="OXR41076.1"/>
    </source>
</evidence>
<reference evidence="8 9" key="1">
    <citation type="submission" date="2017-07" db="EMBL/GenBank/DDBJ databases">
        <title>First draft Genome Sequence of Nocardia cerradoensis isolated from human infection.</title>
        <authorList>
            <person name="Carrasco G."/>
        </authorList>
    </citation>
    <scope>NUCLEOTIDE SEQUENCE [LARGE SCALE GENOMIC DNA]</scope>
    <source>
        <strain evidence="8 9">CNM20130759</strain>
    </source>
</reference>
<feature type="region of interest" description="Disordered" evidence="5">
    <location>
        <begin position="1"/>
        <end position="22"/>
    </location>
</feature>
<feature type="transmembrane region" description="Helical" evidence="6">
    <location>
        <begin position="110"/>
        <end position="130"/>
    </location>
</feature>
<dbReference type="AlphaFoldDB" id="A0A231GWU8"/>
<feature type="transmembrane region" description="Helical" evidence="6">
    <location>
        <begin position="196"/>
        <end position="216"/>
    </location>
</feature>
<evidence type="ECO:0000256" key="4">
    <source>
        <dbReference type="ARBA" id="ARBA00023136"/>
    </source>
</evidence>
<dbReference type="Pfam" id="PF07690">
    <property type="entry name" value="MFS_1"/>
    <property type="match status" value="1"/>
</dbReference>
<dbReference type="InterPro" id="IPR005829">
    <property type="entry name" value="Sugar_transporter_CS"/>
</dbReference>
<dbReference type="Gene3D" id="1.20.1250.20">
    <property type="entry name" value="MFS general substrate transporter like domains"/>
    <property type="match status" value="2"/>
</dbReference>
<feature type="transmembrane region" description="Helical" evidence="6">
    <location>
        <begin position="409"/>
        <end position="430"/>
    </location>
</feature>
<accession>A0A231GWU8</accession>
<feature type="transmembrane region" description="Helical" evidence="6">
    <location>
        <begin position="169"/>
        <end position="190"/>
    </location>
</feature>